<comment type="caution">
    <text evidence="1">The sequence shown here is derived from an EMBL/GenBank/DDBJ whole genome shotgun (WGS) entry which is preliminary data.</text>
</comment>
<evidence type="ECO:0000313" key="1">
    <source>
        <dbReference type="EMBL" id="KKM09976.1"/>
    </source>
</evidence>
<reference evidence="1" key="1">
    <citation type="journal article" date="2015" name="Nature">
        <title>Complex archaea that bridge the gap between prokaryotes and eukaryotes.</title>
        <authorList>
            <person name="Spang A."/>
            <person name="Saw J.H."/>
            <person name="Jorgensen S.L."/>
            <person name="Zaremba-Niedzwiedzka K."/>
            <person name="Martijn J."/>
            <person name="Lind A.E."/>
            <person name="van Eijk R."/>
            <person name="Schleper C."/>
            <person name="Guy L."/>
            <person name="Ettema T.J."/>
        </authorList>
    </citation>
    <scope>NUCLEOTIDE SEQUENCE</scope>
</reference>
<dbReference type="AlphaFoldDB" id="A0A0F9JSI9"/>
<protein>
    <submittedName>
        <fullName evidence="1">Uncharacterized protein</fullName>
    </submittedName>
</protein>
<organism evidence="1">
    <name type="scientific">marine sediment metagenome</name>
    <dbReference type="NCBI Taxonomy" id="412755"/>
    <lineage>
        <taxon>unclassified sequences</taxon>
        <taxon>metagenomes</taxon>
        <taxon>ecological metagenomes</taxon>
    </lineage>
</organism>
<name>A0A0F9JSI9_9ZZZZ</name>
<gene>
    <name evidence="1" type="ORF">LCGC14_1722190</name>
</gene>
<proteinExistence type="predicted"/>
<accession>A0A0F9JSI9</accession>
<sequence>MKLRCDDCQKIFDIPDDKWDDYNIYRKWDGGGSPVACAPHLLCRKCTDKQIAHMQRSQSSKQLN</sequence>
<dbReference type="EMBL" id="LAZR01015515">
    <property type="protein sequence ID" value="KKM09976.1"/>
    <property type="molecule type" value="Genomic_DNA"/>
</dbReference>